<dbReference type="RefSeq" id="WP_096005598.1">
    <property type="nucleotide sequence ID" value="NZ_NTMR01000019.1"/>
</dbReference>
<feature type="domain" description="FAD-binding FR-type" evidence="8">
    <location>
        <begin position="4"/>
        <end position="106"/>
    </location>
</feature>
<dbReference type="InterPro" id="IPR017927">
    <property type="entry name" value="FAD-bd_FR_type"/>
</dbReference>
<evidence type="ECO:0000256" key="6">
    <source>
        <dbReference type="ARBA" id="ARBA00023014"/>
    </source>
</evidence>
<dbReference type="Gene3D" id="3.10.20.30">
    <property type="match status" value="1"/>
</dbReference>
<evidence type="ECO:0000313" key="10">
    <source>
        <dbReference type="Proteomes" id="UP000242313"/>
    </source>
</evidence>
<dbReference type="PANTHER" id="PTHR47354:SF1">
    <property type="entry name" value="CARNITINE MONOOXYGENASE REDUCTASE SUBUNIT"/>
    <property type="match status" value="1"/>
</dbReference>
<dbReference type="GO" id="GO:0046872">
    <property type="term" value="F:metal ion binding"/>
    <property type="evidence" value="ECO:0007669"/>
    <property type="project" value="UniProtKB-KW"/>
</dbReference>
<protein>
    <submittedName>
        <fullName evidence="9">Ferredoxin--NADP(+) reductase</fullName>
    </submittedName>
</protein>
<dbReference type="Proteomes" id="UP000242313">
    <property type="component" value="Unassembled WGS sequence"/>
</dbReference>
<dbReference type="AlphaFoldDB" id="A0A2A3MG31"/>
<evidence type="ECO:0000256" key="2">
    <source>
        <dbReference type="ARBA" id="ARBA00022714"/>
    </source>
</evidence>
<dbReference type="InterPro" id="IPR006058">
    <property type="entry name" value="2Fe2S_fd_BS"/>
</dbReference>
<reference evidence="9 10" key="1">
    <citation type="submission" date="2017-09" db="EMBL/GenBank/DDBJ databases">
        <title>Pseudomonas abyssi sp. nov. isolated from Abyssopelagic Water.</title>
        <authorList>
            <person name="Wei Y."/>
        </authorList>
    </citation>
    <scope>NUCLEOTIDE SEQUENCE [LARGE SCALE GENOMIC DNA]</scope>
    <source>
        <strain evidence="9 10">MT5</strain>
    </source>
</reference>
<dbReference type="Pfam" id="PF00970">
    <property type="entry name" value="FAD_binding_6"/>
    <property type="match status" value="1"/>
</dbReference>
<dbReference type="InterPro" id="IPR036010">
    <property type="entry name" value="2Fe-2S_ferredoxin-like_sf"/>
</dbReference>
<dbReference type="Gene3D" id="2.40.30.10">
    <property type="entry name" value="Translation factors"/>
    <property type="match status" value="1"/>
</dbReference>
<dbReference type="InterPro" id="IPR050415">
    <property type="entry name" value="MRET"/>
</dbReference>
<dbReference type="PROSITE" id="PS51085">
    <property type="entry name" value="2FE2S_FER_2"/>
    <property type="match status" value="1"/>
</dbReference>
<evidence type="ECO:0000256" key="1">
    <source>
        <dbReference type="ARBA" id="ARBA00022630"/>
    </source>
</evidence>
<dbReference type="PANTHER" id="PTHR47354">
    <property type="entry name" value="NADH OXIDOREDUCTASE HCR"/>
    <property type="match status" value="1"/>
</dbReference>
<keyword evidence="2" id="KW-0001">2Fe-2S</keyword>
<dbReference type="SUPFAM" id="SSF63380">
    <property type="entry name" value="Riboflavin synthase domain-like"/>
    <property type="match status" value="1"/>
</dbReference>
<evidence type="ECO:0000256" key="3">
    <source>
        <dbReference type="ARBA" id="ARBA00022723"/>
    </source>
</evidence>
<evidence type="ECO:0000256" key="5">
    <source>
        <dbReference type="ARBA" id="ARBA00023004"/>
    </source>
</evidence>
<dbReference type="GO" id="GO:0051537">
    <property type="term" value="F:2 iron, 2 sulfur cluster binding"/>
    <property type="evidence" value="ECO:0007669"/>
    <property type="project" value="UniProtKB-KW"/>
</dbReference>
<dbReference type="PROSITE" id="PS51384">
    <property type="entry name" value="FAD_FR"/>
    <property type="match status" value="1"/>
</dbReference>
<comment type="caution">
    <text evidence="9">The sequence shown here is derived from an EMBL/GenBank/DDBJ whole genome shotgun (WGS) entry which is preliminary data.</text>
</comment>
<dbReference type="CDD" id="cd06185">
    <property type="entry name" value="PDR_like"/>
    <property type="match status" value="1"/>
</dbReference>
<dbReference type="InterPro" id="IPR017938">
    <property type="entry name" value="Riboflavin_synthase-like_b-brl"/>
</dbReference>
<evidence type="ECO:0000256" key="4">
    <source>
        <dbReference type="ARBA" id="ARBA00023002"/>
    </source>
</evidence>
<evidence type="ECO:0000259" key="8">
    <source>
        <dbReference type="PROSITE" id="PS51384"/>
    </source>
</evidence>
<organism evidence="9 10">
    <name type="scientific">Pseudomonas abyssi</name>
    <dbReference type="NCBI Taxonomy" id="170540"/>
    <lineage>
        <taxon>Bacteria</taxon>
        <taxon>Pseudomonadati</taxon>
        <taxon>Pseudomonadota</taxon>
        <taxon>Gammaproteobacteria</taxon>
        <taxon>Pseudomonadales</taxon>
        <taxon>Pseudomonadaceae</taxon>
        <taxon>Pseudomonas</taxon>
    </lineage>
</organism>
<name>A0A2A3MG31_9PSED</name>
<sequence>MFSVQFSPLRVTACEMLTPDVMRLRLQHPTGRRLPPFEAGAHLQIQISEQHRRAYSLCSNPSDLSHYEIAVKCEHAGRGGSQALHALARPGIELAASLPCNLFALAPEAEHHLLVGGGVGLTPLMAMAYQLAAQGRAFSFVVAVSSAGSSPFVDQLAASGWPVELVDNPRQKLDLRCRLEGLPANTHVYCCGPAGLMQRVREQCADLPGDQWHEEAFAGSETSVQTGFQLHLSDSGLDIEVPAGGSMLAALRQAGVAPDTNCEQGICGSCVVAWSDGEPLHGDQCLDDDDRSEYIAVCCGSCRSARLTLAL</sequence>
<keyword evidence="3" id="KW-0479">Metal-binding</keyword>
<dbReference type="Pfam" id="PF00111">
    <property type="entry name" value="Fer2"/>
    <property type="match status" value="1"/>
</dbReference>
<keyword evidence="6" id="KW-0411">Iron-sulfur</keyword>
<dbReference type="PRINTS" id="PR00409">
    <property type="entry name" value="PHDIOXRDTASE"/>
</dbReference>
<dbReference type="InterPro" id="IPR039261">
    <property type="entry name" value="FNR_nucleotide-bd"/>
</dbReference>
<dbReference type="InterPro" id="IPR001041">
    <property type="entry name" value="2Fe-2S_ferredoxin-type"/>
</dbReference>
<evidence type="ECO:0000313" key="9">
    <source>
        <dbReference type="EMBL" id="PBK03514.1"/>
    </source>
</evidence>
<dbReference type="SUPFAM" id="SSF54292">
    <property type="entry name" value="2Fe-2S ferredoxin-like"/>
    <property type="match status" value="1"/>
</dbReference>
<dbReference type="InterPro" id="IPR008333">
    <property type="entry name" value="Cbr1-like_FAD-bd_dom"/>
</dbReference>
<keyword evidence="1" id="KW-0285">Flavoprotein</keyword>
<dbReference type="EMBL" id="NTMR01000019">
    <property type="protein sequence ID" value="PBK03514.1"/>
    <property type="molecule type" value="Genomic_DNA"/>
</dbReference>
<accession>A0A2A3MG31</accession>
<proteinExistence type="predicted"/>
<dbReference type="GO" id="GO:0016491">
    <property type="term" value="F:oxidoreductase activity"/>
    <property type="evidence" value="ECO:0007669"/>
    <property type="project" value="UniProtKB-KW"/>
</dbReference>
<dbReference type="SUPFAM" id="SSF52343">
    <property type="entry name" value="Ferredoxin reductase-like, C-terminal NADP-linked domain"/>
    <property type="match status" value="1"/>
</dbReference>
<gene>
    <name evidence="9" type="ORF">CNQ84_14720</name>
</gene>
<keyword evidence="10" id="KW-1185">Reference proteome</keyword>
<keyword evidence="5" id="KW-0408">Iron</keyword>
<dbReference type="CDD" id="cd00207">
    <property type="entry name" value="fer2"/>
    <property type="match status" value="1"/>
</dbReference>
<dbReference type="PROSITE" id="PS00197">
    <property type="entry name" value="2FE2S_FER_1"/>
    <property type="match status" value="1"/>
</dbReference>
<dbReference type="Gene3D" id="3.40.50.80">
    <property type="entry name" value="Nucleotide-binding domain of ferredoxin-NADP reductase (FNR) module"/>
    <property type="match status" value="1"/>
</dbReference>
<keyword evidence="4" id="KW-0560">Oxidoreductase</keyword>
<feature type="domain" description="2Fe-2S ferredoxin-type" evidence="7">
    <location>
        <begin position="226"/>
        <end position="311"/>
    </location>
</feature>
<evidence type="ECO:0000259" key="7">
    <source>
        <dbReference type="PROSITE" id="PS51085"/>
    </source>
</evidence>
<dbReference type="InterPro" id="IPR012675">
    <property type="entry name" value="Beta-grasp_dom_sf"/>
</dbReference>